<dbReference type="GO" id="GO:0003700">
    <property type="term" value="F:DNA-binding transcription factor activity"/>
    <property type="evidence" value="ECO:0007669"/>
    <property type="project" value="InterPro"/>
</dbReference>
<dbReference type="Pfam" id="PF00126">
    <property type="entry name" value="HTH_1"/>
    <property type="match status" value="1"/>
</dbReference>
<dbReference type="Proteomes" id="UP000824250">
    <property type="component" value="Unassembled WGS sequence"/>
</dbReference>
<dbReference type="SUPFAM" id="SSF46785">
    <property type="entry name" value="Winged helix' DNA-binding domain"/>
    <property type="match status" value="1"/>
</dbReference>
<reference evidence="6" key="2">
    <citation type="journal article" date="2021" name="PeerJ">
        <title>Extensive microbial diversity within the chicken gut microbiome revealed by metagenomics and culture.</title>
        <authorList>
            <person name="Gilroy R."/>
            <person name="Ravi A."/>
            <person name="Getino M."/>
            <person name="Pursley I."/>
            <person name="Horton D.L."/>
            <person name="Alikhan N.F."/>
            <person name="Baker D."/>
            <person name="Gharbi K."/>
            <person name="Hall N."/>
            <person name="Watson M."/>
            <person name="Adriaenssens E.M."/>
            <person name="Foster-Nyarko E."/>
            <person name="Jarju S."/>
            <person name="Secka A."/>
            <person name="Antonio M."/>
            <person name="Oren A."/>
            <person name="Chaudhuri R.R."/>
            <person name="La Ragione R."/>
            <person name="Hildebrand F."/>
            <person name="Pallen M.J."/>
        </authorList>
    </citation>
    <scope>NUCLEOTIDE SEQUENCE</scope>
    <source>
        <strain evidence="6">CHK180-2868</strain>
    </source>
</reference>
<dbReference type="InterPro" id="IPR005119">
    <property type="entry name" value="LysR_subst-bd"/>
</dbReference>
<dbReference type="InterPro" id="IPR036390">
    <property type="entry name" value="WH_DNA-bd_sf"/>
</dbReference>
<keyword evidence="2" id="KW-0805">Transcription regulation</keyword>
<dbReference type="InterPro" id="IPR036388">
    <property type="entry name" value="WH-like_DNA-bd_sf"/>
</dbReference>
<dbReference type="PANTHER" id="PTHR30346">
    <property type="entry name" value="TRANSCRIPTIONAL DUAL REGULATOR HCAR-RELATED"/>
    <property type="match status" value="1"/>
</dbReference>
<keyword evidence="4" id="KW-0804">Transcription</keyword>
<dbReference type="PANTHER" id="PTHR30346:SF28">
    <property type="entry name" value="HTH-TYPE TRANSCRIPTIONAL REGULATOR CYNR"/>
    <property type="match status" value="1"/>
</dbReference>
<proteinExistence type="inferred from homology"/>
<dbReference type="SUPFAM" id="SSF53850">
    <property type="entry name" value="Periplasmic binding protein-like II"/>
    <property type="match status" value="1"/>
</dbReference>
<evidence type="ECO:0000313" key="7">
    <source>
        <dbReference type="Proteomes" id="UP000824250"/>
    </source>
</evidence>
<evidence type="ECO:0000256" key="3">
    <source>
        <dbReference type="ARBA" id="ARBA00023125"/>
    </source>
</evidence>
<dbReference type="CDD" id="cd05466">
    <property type="entry name" value="PBP2_LTTR_substrate"/>
    <property type="match status" value="1"/>
</dbReference>
<evidence type="ECO:0000256" key="1">
    <source>
        <dbReference type="ARBA" id="ARBA00009437"/>
    </source>
</evidence>
<dbReference type="PRINTS" id="PR00039">
    <property type="entry name" value="HTHLYSR"/>
</dbReference>
<name>A0A9D1A7D9_9FIRM</name>
<feature type="domain" description="HTH lysR-type" evidence="5">
    <location>
        <begin position="2"/>
        <end position="59"/>
    </location>
</feature>
<dbReference type="Pfam" id="PF03466">
    <property type="entry name" value="LysR_substrate"/>
    <property type="match status" value="1"/>
</dbReference>
<evidence type="ECO:0000256" key="2">
    <source>
        <dbReference type="ARBA" id="ARBA00023015"/>
    </source>
</evidence>
<organism evidence="6 7">
    <name type="scientific">Candidatus Copromonas faecavium</name>
    <name type="common">nom. illeg.</name>
    <dbReference type="NCBI Taxonomy" id="2840740"/>
    <lineage>
        <taxon>Bacteria</taxon>
        <taxon>Bacillati</taxon>
        <taxon>Bacillota</taxon>
        <taxon>Clostridia</taxon>
        <taxon>Lachnospirales</taxon>
        <taxon>Lachnospiraceae</taxon>
        <taxon>Candidatus Copromonas (nom. illeg.)</taxon>
    </lineage>
</organism>
<sequence length="279" mass="31717">MIELYELRQFVVFADCGTLSEAAEVLHLSQPALSRNMKKLEEELGIPLFFRRKNRLELNENGTYVLGLAKQLLSDADSLADKARDFDRKHRTIALGVCTPAPSWLLTPLLNSLYPGKTVQTETADEEALLSGLKNGTYQLIVLPEKIEGNDYFIKECGHETLVFALPKGHRYARRKSLSFAEMNGENMLLMNDIGFWNFVQTEKMPDSRFLTQSDHFTFNELVEASSLPSFTTDLANKYIRSGRGRIEIPISDPEASVTYYLICRKEARKEYQALFSSL</sequence>
<dbReference type="InterPro" id="IPR000847">
    <property type="entry name" value="LysR_HTH_N"/>
</dbReference>
<dbReference type="AlphaFoldDB" id="A0A9D1A7D9"/>
<dbReference type="FunFam" id="1.10.10.10:FF:000001">
    <property type="entry name" value="LysR family transcriptional regulator"/>
    <property type="match status" value="1"/>
</dbReference>
<reference evidence="6" key="1">
    <citation type="submission" date="2020-10" db="EMBL/GenBank/DDBJ databases">
        <authorList>
            <person name="Gilroy R."/>
        </authorList>
    </citation>
    <scope>NUCLEOTIDE SEQUENCE</scope>
    <source>
        <strain evidence="6">CHK180-2868</strain>
    </source>
</reference>
<protein>
    <submittedName>
        <fullName evidence="6">LysR family transcriptional regulator</fullName>
    </submittedName>
</protein>
<evidence type="ECO:0000259" key="5">
    <source>
        <dbReference type="PROSITE" id="PS50931"/>
    </source>
</evidence>
<comment type="caution">
    <text evidence="6">The sequence shown here is derived from an EMBL/GenBank/DDBJ whole genome shotgun (WGS) entry which is preliminary data.</text>
</comment>
<dbReference type="GO" id="GO:0003677">
    <property type="term" value="F:DNA binding"/>
    <property type="evidence" value="ECO:0007669"/>
    <property type="project" value="UniProtKB-KW"/>
</dbReference>
<dbReference type="PROSITE" id="PS50931">
    <property type="entry name" value="HTH_LYSR"/>
    <property type="match status" value="1"/>
</dbReference>
<dbReference type="Gene3D" id="1.10.10.10">
    <property type="entry name" value="Winged helix-like DNA-binding domain superfamily/Winged helix DNA-binding domain"/>
    <property type="match status" value="1"/>
</dbReference>
<keyword evidence="3" id="KW-0238">DNA-binding</keyword>
<dbReference type="GO" id="GO:0032993">
    <property type="term" value="C:protein-DNA complex"/>
    <property type="evidence" value="ECO:0007669"/>
    <property type="project" value="TreeGrafter"/>
</dbReference>
<dbReference type="Gene3D" id="3.40.190.10">
    <property type="entry name" value="Periplasmic binding protein-like II"/>
    <property type="match status" value="2"/>
</dbReference>
<gene>
    <name evidence="6" type="ORF">IAB28_10330</name>
</gene>
<comment type="similarity">
    <text evidence="1">Belongs to the LysR transcriptional regulatory family.</text>
</comment>
<evidence type="ECO:0000256" key="4">
    <source>
        <dbReference type="ARBA" id="ARBA00023163"/>
    </source>
</evidence>
<accession>A0A9D1A7D9</accession>
<dbReference type="EMBL" id="DVGC01000059">
    <property type="protein sequence ID" value="HIR06340.1"/>
    <property type="molecule type" value="Genomic_DNA"/>
</dbReference>
<evidence type="ECO:0000313" key="6">
    <source>
        <dbReference type="EMBL" id="HIR06340.1"/>
    </source>
</evidence>